<feature type="region of interest" description="Disordered" evidence="1">
    <location>
        <begin position="136"/>
        <end position="186"/>
    </location>
</feature>
<feature type="region of interest" description="Disordered" evidence="1">
    <location>
        <begin position="1"/>
        <end position="69"/>
    </location>
</feature>
<dbReference type="Proteomes" id="UP001501102">
    <property type="component" value="Unassembled WGS sequence"/>
</dbReference>
<evidence type="ECO:0000313" key="3">
    <source>
        <dbReference type="Proteomes" id="UP001501102"/>
    </source>
</evidence>
<gene>
    <name evidence="2" type="ORF">GCM10020221_19150</name>
</gene>
<evidence type="ECO:0000313" key="2">
    <source>
        <dbReference type="EMBL" id="GAA2923214.1"/>
    </source>
</evidence>
<reference evidence="2 3" key="1">
    <citation type="journal article" date="2019" name="Int. J. Syst. Evol. Microbiol.">
        <title>The Global Catalogue of Microorganisms (GCM) 10K type strain sequencing project: providing services to taxonomists for standard genome sequencing and annotation.</title>
        <authorList>
            <consortium name="The Broad Institute Genomics Platform"/>
            <consortium name="The Broad Institute Genome Sequencing Center for Infectious Disease"/>
            <person name="Wu L."/>
            <person name="Ma J."/>
        </authorList>
    </citation>
    <scope>NUCLEOTIDE SEQUENCE [LARGE SCALE GENOMIC DNA]</scope>
    <source>
        <strain evidence="2 3">JCM 4087</strain>
    </source>
</reference>
<keyword evidence="3" id="KW-1185">Reference proteome</keyword>
<proteinExistence type="predicted"/>
<feature type="compositionally biased region" description="Basic and acidic residues" evidence="1">
    <location>
        <begin position="29"/>
        <end position="39"/>
    </location>
</feature>
<name>A0ABN3WNW5_STRTU</name>
<evidence type="ECO:0000256" key="1">
    <source>
        <dbReference type="SAM" id="MobiDB-lite"/>
    </source>
</evidence>
<accession>A0ABN3WNW5</accession>
<protein>
    <submittedName>
        <fullName evidence="2">Uncharacterized protein</fullName>
    </submittedName>
</protein>
<organism evidence="2 3">
    <name type="scientific">Streptomyces thioluteus</name>
    <dbReference type="NCBI Taxonomy" id="66431"/>
    <lineage>
        <taxon>Bacteria</taxon>
        <taxon>Bacillati</taxon>
        <taxon>Actinomycetota</taxon>
        <taxon>Actinomycetes</taxon>
        <taxon>Kitasatosporales</taxon>
        <taxon>Streptomycetaceae</taxon>
        <taxon>Streptomyces</taxon>
    </lineage>
</organism>
<sequence>MPVAGPEPADGLPFGGQPGLPEEVLAVADGDRSDVRAEPDGPAVGGGGLGPLPREPGVRADPGCAGQIGEPVAEVPGEVVDVADLDGLDVGQPAAGHQVGEELGVVGVVALDHAFLDPDPGVQPLVLGVEPGLLEAEDPEGAHGERGPPVVPVPGAAGERPGGEQGGSGEGHHRPAPPPAVRAGVHASSRTGRACGECGRGASGSVLETLPQAGGVSRTRRAAAAGASGGALRRVGVRGGSGGGTTPRARPAFADRALGSIRVSNGTRTRDILDHNQVLYQLSYTHHVRRLFPCFPPAEKKCTGSGGVLAPGFRRTGSELRHYP</sequence>
<comment type="caution">
    <text evidence="2">The sequence shown here is derived from an EMBL/GenBank/DDBJ whole genome shotgun (WGS) entry which is preliminary data.</text>
</comment>
<dbReference type="EMBL" id="BAAAXZ010000073">
    <property type="protein sequence ID" value="GAA2923214.1"/>
    <property type="molecule type" value="Genomic_DNA"/>
</dbReference>